<feature type="domain" description="Peptidase S54 rhomboid" evidence="9">
    <location>
        <begin position="50"/>
        <end position="199"/>
    </location>
</feature>
<dbReference type="Proteomes" id="UP001530293">
    <property type="component" value="Unassembled WGS sequence"/>
</dbReference>
<keyword evidence="3" id="KW-0645">Protease</keyword>
<dbReference type="AlphaFoldDB" id="A0ABD3MV43"/>
<dbReference type="PANTHER" id="PTHR43066">
    <property type="entry name" value="RHOMBOID-RELATED PROTEIN"/>
    <property type="match status" value="1"/>
</dbReference>
<evidence type="ECO:0000256" key="6">
    <source>
        <dbReference type="ARBA" id="ARBA00022989"/>
    </source>
</evidence>
<name>A0ABD3MV43_9STRA</name>
<evidence type="ECO:0000256" key="3">
    <source>
        <dbReference type="ARBA" id="ARBA00022670"/>
    </source>
</evidence>
<comment type="similarity">
    <text evidence="2">Belongs to the peptidase S54 family.</text>
</comment>
<dbReference type="Gene3D" id="1.20.1540.10">
    <property type="entry name" value="Rhomboid-like"/>
    <property type="match status" value="1"/>
</dbReference>
<proteinExistence type="inferred from homology"/>
<evidence type="ECO:0000313" key="11">
    <source>
        <dbReference type="Proteomes" id="UP001530293"/>
    </source>
</evidence>
<accession>A0ABD3MV43</accession>
<comment type="caution">
    <text evidence="10">The sequence shown here is derived from an EMBL/GenBank/DDBJ whole genome shotgun (WGS) entry which is preliminary data.</text>
</comment>
<keyword evidence="4 8" id="KW-0812">Transmembrane</keyword>
<organism evidence="10 11">
    <name type="scientific">Discostella pseudostelligera</name>
    <dbReference type="NCBI Taxonomy" id="259834"/>
    <lineage>
        <taxon>Eukaryota</taxon>
        <taxon>Sar</taxon>
        <taxon>Stramenopiles</taxon>
        <taxon>Ochrophyta</taxon>
        <taxon>Bacillariophyta</taxon>
        <taxon>Coscinodiscophyceae</taxon>
        <taxon>Thalassiosirophycidae</taxon>
        <taxon>Stephanodiscales</taxon>
        <taxon>Stephanodiscaceae</taxon>
        <taxon>Discostella</taxon>
    </lineage>
</organism>
<evidence type="ECO:0000256" key="5">
    <source>
        <dbReference type="ARBA" id="ARBA00022801"/>
    </source>
</evidence>
<dbReference type="GO" id="GO:0006508">
    <property type="term" value="P:proteolysis"/>
    <property type="evidence" value="ECO:0007669"/>
    <property type="project" value="UniProtKB-KW"/>
</dbReference>
<dbReference type="PANTHER" id="PTHR43066:SF1">
    <property type="entry name" value="RHOMBOID PROTEIN 2"/>
    <property type="match status" value="1"/>
</dbReference>
<evidence type="ECO:0000259" key="9">
    <source>
        <dbReference type="Pfam" id="PF01694"/>
    </source>
</evidence>
<feature type="transmembrane region" description="Helical" evidence="8">
    <location>
        <begin position="7"/>
        <end position="32"/>
    </location>
</feature>
<dbReference type="SUPFAM" id="SSF144091">
    <property type="entry name" value="Rhomboid-like"/>
    <property type="match status" value="1"/>
</dbReference>
<evidence type="ECO:0000256" key="2">
    <source>
        <dbReference type="ARBA" id="ARBA00009045"/>
    </source>
</evidence>
<dbReference type="FunFam" id="1.20.1540.10:FF:000008">
    <property type="entry name" value="RHOMBOID-like protein 13"/>
    <property type="match status" value="1"/>
</dbReference>
<keyword evidence="7 8" id="KW-0472">Membrane</keyword>
<evidence type="ECO:0000313" key="10">
    <source>
        <dbReference type="EMBL" id="KAL3767825.1"/>
    </source>
</evidence>
<keyword evidence="5" id="KW-0378">Hydrolase</keyword>
<keyword evidence="11" id="KW-1185">Reference proteome</keyword>
<dbReference type="Pfam" id="PF01694">
    <property type="entry name" value="Rhomboid"/>
    <property type="match status" value="1"/>
</dbReference>
<evidence type="ECO:0000256" key="4">
    <source>
        <dbReference type="ARBA" id="ARBA00022692"/>
    </source>
</evidence>
<protein>
    <recommendedName>
        <fullName evidence="9">Peptidase S54 rhomboid domain-containing protein</fullName>
    </recommendedName>
</protein>
<reference evidence="10 11" key="1">
    <citation type="submission" date="2024-10" db="EMBL/GenBank/DDBJ databases">
        <title>Updated reference genomes for cyclostephanoid diatoms.</title>
        <authorList>
            <person name="Roberts W.R."/>
            <person name="Alverson A.J."/>
        </authorList>
    </citation>
    <scope>NUCLEOTIDE SEQUENCE [LARGE SCALE GENOMIC DNA]</scope>
    <source>
        <strain evidence="10 11">AJA232-27</strain>
    </source>
</reference>
<sequence>MSRAAEALAGIPLATRCIMGLCILTYAYQLLLDPPLHNYTMCPQNVLHKHEFYRIVTSSLFHGSLMHIGMNMMSTMAIGSMLEKKHLGTFMMGITILWGIILTSAIYILIAWLLLMVVGYNRMMLQHSLGFSGVIFQLSVMESNLSPNRTRSVFGIMQVSSKMYPWALLVVLQFVMPQISFLGHLSGILVGTLQYYGLFKFLFPSESYLRECEMSERLAMIRSQPGYVVVPEGSGRDTATPDIRSAIMRTLGSIALFGSNLCETVKVCIFGRGAEANANIQLGEIGAVWGSSDASLSGDIEDDDEWVGLPMAIQRSTEET</sequence>
<dbReference type="GO" id="GO:0008233">
    <property type="term" value="F:peptidase activity"/>
    <property type="evidence" value="ECO:0007669"/>
    <property type="project" value="UniProtKB-KW"/>
</dbReference>
<comment type="subcellular location">
    <subcellularLocation>
        <location evidence="1">Membrane</location>
        <topology evidence="1">Multi-pass membrane protein</topology>
    </subcellularLocation>
</comment>
<feature type="transmembrane region" description="Helical" evidence="8">
    <location>
        <begin position="90"/>
        <end position="118"/>
    </location>
</feature>
<evidence type="ECO:0000256" key="7">
    <source>
        <dbReference type="ARBA" id="ARBA00023136"/>
    </source>
</evidence>
<evidence type="ECO:0000256" key="8">
    <source>
        <dbReference type="SAM" id="Phobius"/>
    </source>
</evidence>
<evidence type="ECO:0000256" key="1">
    <source>
        <dbReference type="ARBA" id="ARBA00004141"/>
    </source>
</evidence>
<dbReference type="InterPro" id="IPR035952">
    <property type="entry name" value="Rhomboid-like_sf"/>
</dbReference>
<dbReference type="GO" id="GO:0016020">
    <property type="term" value="C:membrane"/>
    <property type="evidence" value="ECO:0007669"/>
    <property type="project" value="UniProtKB-SubCell"/>
</dbReference>
<keyword evidence="6 8" id="KW-1133">Transmembrane helix</keyword>
<dbReference type="InterPro" id="IPR022764">
    <property type="entry name" value="Peptidase_S54_rhomboid_dom"/>
</dbReference>
<gene>
    <name evidence="10" type="ORF">ACHAWU_007303</name>
</gene>
<dbReference type="EMBL" id="JALLBG020000072">
    <property type="protein sequence ID" value="KAL3767825.1"/>
    <property type="molecule type" value="Genomic_DNA"/>
</dbReference>